<dbReference type="Proteomes" id="UP001162992">
    <property type="component" value="Chromosome 5"/>
</dbReference>
<keyword evidence="2" id="KW-1185">Reference proteome</keyword>
<accession>A0ACC2DPN4</accession>
<gene>
    <name evidence="1" type="ORF">O6H91_05G074800</name>
</gene>
<proteinExistence type="predicted"/>
<organism evidence="1 2">
    <name type="scientific">Diphasiastrum complanatum</name>
    <name type="common">Issler's clubmoss</name>
    <name type="synonym">Lycopodium complanatum</name>
    <dbReference type="NCBI Taxonomy" id="34168"/>
    <lineage>
        <taxon>Eukaryota</taxon>
        <taxon>Viridiplantae</taxon>
        <taxon>Streptophyta</taxon>
        <taxon>Embryophyta</taxon>
        <taxon>Tracheophyta</taxon>
        <taxon>Lycopodiopsida</taxon>
        <taxon>Lycopodiales</taxon>
        <taxon>Lycopodiaceae</taxon>
        <taxon>Lycopodioideae</taxon>
        <taxon>Diphasiastrum</taxon>
    </lineage>
</organism>
<evidence type="ECO:0000313" key="1">
    <source>
        <dbReference type="EMBL" id="KAJ7556219.1"/>
    </source>
</evidence>
<protein>
    <submittedName>
        <fullName evidence="1">Uncharacterized protein</fullName>
    </submittedName>
</protein>
<dbReference type="EMBL" id="CM055096">
    <property type="protein sequence ID" value="KAJ7556219.1"/>
    <property type="molecule type" value="Genomic_DNA"/>
</dbReference>
<sequence>MAACALFSRLRYSPPFPFTLTPSGPLHAAIHFLSCSCSKLDICLPLHCRSRHISRAPLVLSRAERRRVKAFLRWSQSSAEAALLGKAQAGRGLAAAGIGSPKAMATAVAEQAVDNPLLEDAEFPRFDAVEARHVVPGIRQLLTDLENELVKLEANLQPSWPGLVQPLEKIVDRLSVAWGVVSHLKAVKDSEELRLAVEEVQPDKVAFTLRLGQSKPIFEAFKEMKEGQEWNTLSEAQQRIVEIQLKEAFLNGVGLEDEARKRFNQIKQDLEKLSTKFSEHVLDSTKKYAKLLTDPRDVEGLPPTALGLAAQAAEAKGYEGATADLGPWIITLDIPSYIPFLKHARNRSLREEVYRAFITQASSGDLDNTPIINKILELRLEKAKLLGYNNHAEVSMALKMATLEKAEELLEQLRSSSWDAALIGNLQDLKDYAKEQGAPDGSNICLWDITFWSERLREAKFDINEEELRPYFSLPKVTDGLFSLASTLFGVKIEAADGLAPVWHKDVRFYQVKELSGEPIAYFYFDAYSRPSEKRGGAWMDEVLGRSELLAPKGRHARLPVAHMVCNQTPPVGDEPSLMTFREVETVFHEFGHALQHMLTRQNEGLVAGIRNVEWDAVELPSQFMENWCYHRATLMGMAKHYKTGETLPEEVYVKLKAARNFRAASMMLRQIHFASVDLELHSRFQPGGPETVFDVDKRIGWRTQVIPLLPEDRFLCSFSHIFAGGYSAGYYSYKWAEVLSADAFAAFEEAGLENEVAVKETGRKFRETVLGLGGGRPPLQVFKDFRGREPSTDALLRHSGLLPAVAA</sequence>
<reference evidence="2" key="1">
    <citation type="journal article" date="2024" name="Proc. Natl. Acad. Sci. U.S.A.">
        <title>Extraordinary preservation of gene collinearity over three hundred million years revealed in homosporous lycophytes.</title>
        <authorList>
            <person name="Li C."/>
            <person name="Wickell D."/>
            <person name="Kuo L.Y."/>
            <person name="Chen X."/>
            <person name="Nie B."/>
            <person name="Liao X."/>
            <person name="Peng D."/>
            <person name="Ji J."/>
            <person name="Jenkins J."/>
            <person name="Williams M."/>
            <person name="Shu S."/>
            <person name="Plott C."/>
            <person name="Barry K."/>
            <person name="Rajasekar S."/>
            <person name="Grimwood J."/>
            <person name="Han X."/>
            <person name="Sun S."/>
            <person name="Hou Z."/>
            <person name="He W."/>
            <person name="Dai G."/>
            <person name="Sun C."/>
            <person name="Schmutz J."/>
            <person name="Leebens-Mack J.H."/>
            <person name="Li F.W."/>
            <person name="Wang L."/>
        </authorList>
    </citation>
    <scope>NUCLEOTIDE SEQUENCE [LARGE SCALE GENOMIC DNA]</scope>
    <source>
        <strain evidence="2">cv. PW_Plant_1</strain>
    </source>
</reference>
<comment type="caution">
    <text evidence="1">The sequence shown here is derived from an EMBL/GenBank/DDBJ whole genome shotgun (WGS) entry which is preliminary data.</text>
</comment>
<evidence type="ECO:0000313" key="2">
    <source>
        <dbReference type="Proteomes" id="UP001162992"/>
    </source>
</evidence>
<name>A0ACC2DPN4_DIPCM</name>